<keyword evidence="1" id="KW-0812">Transmembrane</keyword>
<keyword evidence="1" id="KW-1133">Transmembrane helix</keyword>
<accession>A0A7X5V959</accession>
<feature type="transmembrane region" description="Helical" evidence="1">
    <location>
        <begin position="71"/>
        <end position="90"/>
    </location>
</feature>
<protein>
    <submittedName>
        <fullName evidence="2">Uncharacterized protein</fullName>
    </submittedName>
</protein>
<evidence type="ECO:0000256" key="1">
    <source>
        <dbReference type="SAM" id="Phobius"/>
    </source>
</evidence>
<name>A0A7X5V959_9ACTN</name>
<comment type="caution">
    <text evidence="2">The sequence shown here is derived from an EMBL/GenBank/DDBJ whole genome shotgun (WGS) entry which is preliminary data.</text>
</comment>
<dbReference type="Proteomes" id="UP000555407">
    <property type="component" value="Unassembled WGS sequence"/>
</dbReference>
<reference evidence="2 3" key="1">
    <citation type="submission" date="2020-03" db="EMBL/GenBank/DDBJ databases">
        <title>Sequencing the genomes of 1000 actinobacteria strains.</title>
        <authorList>
            <person name="Klenk H.-P."/>
        </authorList>
    </citation>
    <scope>NUCLEOTIDE SEQUENCE [LARGE SCALE GENOMIC DNA]</scope>
    <source>
        <strain evidence="2 3">DSM 45490</strain>
    </source>
</reference>
<evidence type="ECO:0000313" key="3">
    <source>
        <dbReference type="Proteomes" id="UP000555407"/>
    </source>
</evidence>
<keyword evidence="3" id="KW-1185">Reference proteome</keyword>
<dbReference type="AlphaFoldDB" id="A0A7X5V959"/>
<proteinExistence type="predicted"/>
<sequence>MGIAPFVLLLVVALVLSAQVLLLMERRRPLDKRLRDLGTGGDGCALLLAALLTLGATGAAIGSLLGSAGTGAAAGLALASLTWTTAVIHAHRRPQPPARHQSPRER</sequence>
<feature type="transmembrane region" description="Helical" evidence="1">
    <location>
        <begin position="45"/>
        <end position="65"/>
    </location>
</feature>
<dbReference type="EMBL" id="JAASRO010000001">
    <property type="protein sequence ID" value="NIK56934.1"/>
    <property type="molecule type" value="Genomic_DNA"/>
</dbReference>
<feature type="transmembrane region" description="Helical" evidence="1">
    <location>
        <begin position="6"/>
        <end position="24"/>
    </location>
</feature>
<gene>
    <name evidence="2" type="ORF">BJY22_002651</name>
</gene>
<dbReference type="RefSeq" id="WP_167206638.1">
    <property type="nucleotide sequence ID" value="NZ_JAASRO010000001.1"/>
</dbReference>
<organism evidence="2 3">
    <name type="scientific">Kribbella shirazensis</name>
    <dbReference type="NCBI Taxonomy" id="1105143"/>
    <lineage>
        <taxon>Bacteria</taxon>
        <taxon>Bacillati</taxon>
        <taxon>Actinomycetota</taxon>
        <taxon>Actinomycetes</taxon>
        <taxon>Propionibacteriales</taxon>
        <taxon>Kribbellaceae</taxon>
        <taxon>Kribbella</taxon>
    </lineage>
</organism>
<keyword evidence="1" id="KW-0472">Membrane</keyword>
<evidence type="ECO:0000313" key="2">
    <source>
        <dbReference type="EMBL" id="NIK56934.1"/>
    </source>
</evidence>